<feature type="transmembrane region" description="Helical" evidence="6">
    <location>
        <begin position="106"/>
        <end position="125"/>
    </location>
</feature>
<feature type="domain" description="DUF2179" evidence="7">
    <location>
        <begin position="247"/>
        <end position="301"/>
    </location>
</feature>
<dbReference type="PANTHER" id="PTHR33545:SF9">
    <property type="entry name" value="UPF0750 MEMBRANE PROTEIN YITE"/>
    <property type="match status" value="1"/>
</dbReference>
<evidence type="ECO:0000256" key="3">
    <source>
        <dbReference type="ARBA" id="ARBA00022692"/>
    </source>
</evidence>
<comment type="caution">
    <text evidence="8">The sequence shown here is derived from an EMBL/GenBank/DDBJ whole genome shotgun (WGS) entry which is preliminary data.</text>
</comment>
<dbReference type="EMBL" id="JACEGA010000001">
    <property type="protein sequence ID" value="MBB2182468.1"/>
    <property type="molecule type" value="Genomic_DNA"/>
</dbReference>
<evidence type="ECO:0000256" key="2">
    <source>
        <dbReference type="ARBA" id="ARBA00022475"/>
    </source>
</evidence>
<evidence type="ECO:0000313" key="8">
    <source>
        <dbReference type="EMBL" id="MBB2182468.1"/>
    </source>
</evidence>
<gene>
    <name evidence="8" type="ORF">H0486_06210</name>
</gene>
<feature type="transmembrane region" description="Helical" evidence="6">
    <location>
        <begin position="71"/>
        <end position="97"/>
    </location>
</feature>
<keyword evidence="5 6" id="KW-0472">Membrane</keyword>
<dbReference type="Proteomes" id="UP000574276">
    <property type="component" value="Unassembled WGS sequence"/>
</dbReference>
<feature type="transmembrane region" description="Helical" evidence="6">
    <location>
        <begin position="33"/>
        <end position="51"/>
    </location>
</feature>
<evidence type="ECO:0000256" key="6">
    <source>
        <dbReference type="SAM" id="Phobius"/>
    </source>
</evidence>
<keyword evidence="4 6" id="KW-1133">Transmembrane helix</keyword>
<proteinExistence type="predicted"/>
<dbReference type="InterPro" id="IPR015867">
    <property type="entry name" value="N-reg_PII/ATP_PRibTrfase_C"/>
</dbReference>
<dbReference type="AlphaFoldDB" id="A0A839JZ27"/>
<protein>
    <submittedName>
        <fullName evidence="8">YitT family protein</fullName>
    </submittedName>
</protein>
<evidence type="ECO:0000259" key="7">
    <source>
        <dbReference type="Pfam" id="PF10035"/>
    </source>
</evidence>
<comment type="subcellular location">
    <subcellularLocation>
        <location evidence="1">Cell membrane</location>
        <topology evidence="1">Multi-pass membrane protein</topology>
    </subcellularLocation>
</comment>
<dbReference type="InterPro" id="IPR019264">
    <property type="entry name" value="DUF2179"/>
</dbReference>
<dbReference type="PANTHER" id="PTHR33545">
    <property type="entry name" value="UPF0750 MEMBRANE PROTEIN YITT-RELATED"/>
    <property type="match status" value="1"/>
</dbReference>
<accession>A0A839JZ27</accession>
<name>A0A839JZ27_9FIRM</name>
<feature type="transmembrane region" description="Helical" evidence="6">
    <location>
        <begin position="180"/>
        <end position="209"/>
    </location>
</feature>
<evidence type="ECO:0000256" key="1">
    <source>
        <dbReference type="ARBA" id="ARBA00004651"/>
    </source>
</evidence>
<dbReference type="Gene3D" id="3.30.70.120">
    <property type="match status" value="1"/>
</dbReference>
<dbReference type="InterPro" id="IPR051461">
    <property type="entry name" value="UPF0750_membrane"/>
</dbReference>
<dbReference type="GO" id="GO:0005886">
    <property type="term" value="C:plasma membrane"/>
    <property type="evidence" value="ECO:0007669"/>
    <property type="project" value="UniProtKB-SubCell"/>
</dbReference>
<reference evidence="8 9" key="1">
    <citation type="submission" date="2020-07" db="EMBL/GenBank/DDBJ databases">
        <title>Characterization and genome sequencing of isolate MD1, a novel member within the family Lachnospiraceae.</title>
        <authorList>
            <person name="Rettenmaier R."/>
            <person name="Di Bello L."/>
            <person name="Zinser C."/>
            <person name="Scheitz K."/>
            <person name="Liebl W."/>
            <person name="Zverlov V."/>
        </authorList>
    </citation>
    <scope>NUCLEOTIDE SEQUENCE [LARGE SCALE GENOMIC DNA]</scope>
    <source>
        <strain evidence="8 9">MD1</strain>
    </source>
</reference>
<dbReference type="Pfam" id="PF10035">
    <property type="entry name" value="DUF2179"/>
    <property type="match status" value="1"/>
</dbReference>
<keyword evidence="3 6" id="KW-0812">Transmembrane</keyword>
<keyword evidence="9" id="KW-1185">Reference proteome</keyword>
<evidence type="ECO:0000256" key="5">
    <source>
        <dbReference type="ARBA" id="ARBA00023136"/>
    </source>
</evidence>
<dbReference type="InterPro" id="IPR003740">
    <property type="entry name" value="YitT"/>
</dbReference>
<dbReference type="CDD" id="cd16380">
    <property type="entry name" value="YitT_C"/>
    <property type="match status" value="1"/>
</dbReference>
<dbReference type="Pfam" id="PF02588">
    <property type="entry name" value="YitT_membrane"/>
    <property type="match status" value="1"/>
</dbReference>
<evidence type="ECO:0000256" key="4">
    <source>
        <dbReference type="ARBA" id="ARBA00022989"/>
    </source>
</evidence>
<keyword evidence="2" id="KW-1003">Cell membrane</keyword>
<dbReference type="PIRSF" id="PIRSF006483">
    <property type="entry name" value="Membrane_protein_YitT"/>
    <property type="match status" value="1"/>
</dbReference>
<sequence length="306" mass="33891">MHLRNYIDVYCLEKSGGKSVNQNLFQKNSIKDYVFITLGVSLVVIGVYFFKFPNNFSIGGVTGVAIILSRLLGPAISSGTIVLVMNLILLLLGYLILGKSFGNRTAYGSILLSVSLRILEVLFPLEKPLTTEPMLELMFAVLLPALGTAILFNIGASTGGTDIIAMILKKYTNIDIGRSLLISDFLFTIMTFLVFDLTTGFFSILGLLLKSTLVDTIIENLNLNKYFTIICENPKPICDYILHNIHRSATIFDAKGAFADKDKKIILAVMNQYQAVHLRKFIKQVDPDAFILITNTSEIIGRGFRS</sequence>
<feature type="transmembrane region" description="Helical" evidence="6">
    <location>
        <begin position="137"/>
        <end position="168"/>
    </location>
</feature>
<organism evidence="8 9">
    <name type="scientific">Variimorphobacter saccharofermentans</name>
    <dbReference type="NCBI Taxonomy" id="2755051"/>
    <lineage>
        <taxon>Bacteria</taxon>
        <taxon>Bacillati</taxon>
        <taxon>Bacillota</taxon>
        <taxon>Clostridia</taxon>
        <taxon>Lachnospirales</taxon>
        <taxon>Lachnospiraceae</taxon>
        <taxon>Variimorphobacter</taxon>
    </lineage>
</organism>
<evidence type="ECO:0000313" key="9">
    <source>
        <dbReference type="Proteomes" id="UP000574276"/>
    </source>
</evidence>